<dbReference type="RefSeq" id="WP_040719260.1">
    <property type="nucleotide sequence ID" value="NZ_CAWPHS010000034.1"/>
</dbReference>
<name>A0A7X6RGK7_9NOCA</name>
<dbReference type="InterPro" id="IPR037175">
    <property type="entry name" value="KFase_sf"/>
</dbReference>
<organism evidence="1 2">
    <name type="scientific">Nocardia veterana</name>
    <dbReference type="NCBI Taxonomy" id="132249"/>
    <lineage>
        <taxon>Bacteria</taxon>
        <taxon>Bacillati</taxon>
        <taxon>Actinomycetota</taxon>
        <taxon>Actinomycetes</taxon>
        <taxon>Mycobacteriales</taxon>
        <taxon>Nocardiaceae</taxon>
        <taxon>Nocardia</taxon>
    </lineage>
</organism>
<dbReference type="InterPro" id="IPR007325">
    <property type="entry name" value="KFase/CYL"/>
</dbReference>
<sequence length="274" mass="28276">MCAPRIVQFAHDSGDSALRPSRRALSGAAGLAALAVAAAAPATGTRSGSVVDLTHSLGPNTPVWPGNPQFAMIPVAWHALGGFDQNSITLWEHTGTHLDAPLHRTPGGASVDQLSMTDLVAPLVVLDISAKAAFDVDATVTVDDVDAFERIYGRIPQRAFVAMYSGWERRLIDPAAFVNLDHQGTPHAPGFSVEAAEYLVTQRDIVGVGVDTLSLDGAAGHDFGAHTAVLGAGRYGVEMVANLHAVPPTGATVVVGGTRPIGGTGGPCRVLALT</sequence>
<dbReference type="PANTHER" id="PTHR31118:SF12">
    <property type="entry name" value="CYCLASE-LIKE PROTEIN 2"/>
    <property type="match status" value="1"/>
</dbReference>
<dbReference type="Gene3D" id="3.50.30.50">
    <property type="entry name" value="Putative cyclase"/>
    <property type="match status" value="1"/>
</dbReference>
<dbReference type="EMBL" id="JAAXPE010000004">
    <property type="protein sequence ID" value="NKY85252.1"/>
    <property type="molecule type" value="Genomic_DNA"/>
</dbReference>
<accession>A0A7X6RGK7</accession>
<dbReference type="SUPFAM" id="SSF102198">
    <property type="entry name" value="Putative cyclase"/>
    <property type="match status" value="1"/>
</dbReference>
<evidence type="ECO:0000313" key="1">
    <source>
        <dbReference type="EMBL" id="NKY85252.1"/>
    </source>
</evidence>
<evidence type="ECO:0000313" key="2">
    <source>
        <dbReference type="Proteomes" id="UP000523447"/>
    </source>
</evidence>
<keyword evidence="2" id="KW-1185">Reference proteome</keyword>
<proteinExistence type="predicted"/>
<reference evidence="1 2" key="1">
    <citation type="submission" date="2020-04" db="EMBL/GenBank/DDBJ databases">
        <title>MicrobeNet Type strains.</title>
        <authorList>
            <person name="Nicholson A.C."/>
        </authorList>
    </citation>
    <scope>NUCLEOTIDE SEQUENCE [LARGE SCALE GENOMIC DNA]</scope>
    <source>
        <strain evidence="1 2">DSM 44445</strain>
    </source>
</reference>
<dbReference type="Pfam" id="PF04199">
    <property type="entry name" value="Cyclase"/>
    <property type="match status" value="1"/>
</dbReference>
<comment type="caution">
    <text evidence="1">The sequence shown here is derived from an EMBL/GenBank/DDBJ whole genome shotgun (WGS) entry which is preliminary data.</text>
</comment>
<gene>
    <name evidence="1" type="ORF">HGA07_06390</name>
</gene>
<protein>
    <submittedName>
        <fullName evidence="1">Cyclase family protein</fullName>
    </submittedName>
</protein>
<dbReference type="GO" id="GO:0019441">
    <property type="term" value="P:L-tryptophan catabolic process to kynurenine"/>
    <property type="evidence" value="ECO:0007669"/>
    <property type="project" value="InterPro"/>
</dbReference>
<dbReference type="Proteomes" id="UP000523447">
    <property type="component" value="Unassembled WGS sequence"/>
</dbReference>
<dbReference type="AlphaFoldDB" id="A0A7X6RGK7"/>
<dbReference type="GO" id="GO:0004061">
    <property type="term" value="F:arylformamidase activity"/>
    <property type="evidence" value="ECO:0007669"/>
    <property type="project" value="InterPro"/>
</dbReference>
<dbReference type="PANTHER" id="PTHR31118">
    <property type="entry name" value="CYCLASE-LIKE PROTEIN 2"/>
    <property type="match status" value="1"/>
</dbReference>